<keyword evidence="4 5" id="KW-0067">ATP-binding</keyword>
<sequence>MKWIRGKVIGQGGFATVYRAVLKDGDLELAVKTSGAYGAEALKNESYVLDKIGTCPEVIRCYGYSETFEKEQHDYNLLLEFAKGGSLSDEMKKHGGRLPEPYIRRHTKSILNGIYFVHSKGFIHCDIKVDNVLIFQNGNAKICDFGLAMEASEKGKVESSRELRGTPMYLAPESVNENEYDYPVDIWALGCAVVEMYTGKPIWNDPQQNQWALLLRIGGEELPEIPQELSEEGKDFLSKCLIKDPKKRWTAEMLLDHPFVTGIEVGECDNESDNNKTSSTSSPRCLLAFPNWISQEIIGEGVRDDNTLLLPEDAEVVEEEEEEEEEETTTLPFSPKCPFDFPLWISQISNVEQKQHGSGMSSMVPTDEESEKETPPNALEETFDLGIEQTCKLEKLYTFMLNWRRNEKSNNGSDTEEKLGIGYSQPMLQTGEPLRKFQFAASMRAVVMLFSDFNKQKKAEVFAITEKIHLVLVCSTSGLFVAPMWKLLRCEDHIALLFGASMSCSAQSSSALEPESLALQLERAIVLLFTDFQEQSRAVI</sequence>
<dbReference type="InterPro" id="IPR017441">
    <property type="entry name" value="Protein_kinase_ATP_BS"/>
</dbReference>
<gene>
    <name evidence="8" type="ORF">G4B88_016566</name>
</gene>
<dbReference type="PANTHER" id="PTHR48011:SF18">
    <property type="entry name" value="MITOGEN-ACTIVATED PROTEIN KINASE KINASE KINASE 19-RELATED"/>
    <property type="match status" value="1"/>
</dbReference>
<evidence type="ECO:0000256" key="6">
    <source>
        <dbReference type="SAM" id="MobiDB-lite"/>
    </source>
</evidence>
<name>A0A7J6H7J2_CANSA</name>
<dbReference type="SMART" id="SM00220">
    <property type="entry name" value="S_TKc"/>
    <property type="match status" value="1"/>
</dbReference>
<dbReference type="InterPro" id="IPR008271">
    <property type="entry name" value="Ser/Thr_kinase_AS"/>
</dbReference>
<dbReference type="GO" id="GO:0005524">
    <property type="term" value="F:ATP binding"/>
    <property type="evidence" value="ECO:0007669"/>
    <property type="project" value="UniProtKB-UniRule"/>
</dbReference>
<reference evidence="8 9" key="1">
    <citation type="journal article" date="2020" name="bioRxiv">
        <title>Sequence and annotation of 42 cannabis genomes reveals extensive copy number variation in cannabinoid synthesis and pathogen resistance genes.</title>
        <authorList>
            <person name="Mckernan K.J."/>
            <person name="Helbert Y."/>
            <person name="Kane L.T."/>
            <person name="Ebling H."/>
            <person name="Zhang L."/>
            <person name="Liu B."/>
            <person name="Eaton Z."/>
            <person name="Mclaughlin S."/>
            <person name="Kingan S."/>
            <person name="Baybayan P."/>
            <person name="Concepcion G."/>
            <person name="Jordan M."/>
            <person name="Riva A."/>
            <person name="Barbazuk W."/>
            <person name="Harkins T."/>
        </authorList>
    </citation>
    <scope>NUCLEOTIDE SEQUENCE [LARGE SCALE GENOMIC DNA]</scope>
    <source>
        <strain evidence="9">cv. Jamaican Lion 4</strain>
        <tissue evidence="8">Leaf</tissue>
    </source>
</reference>
<dbReference type="Gene3D" id="1.10.510.10">
    <property type="entry name" value="Transferase(Phosphotransferase) domain 1"/>
    <property type="match status" value="1"/>
</dbReference>
<dbReference type="GO" id="GO:0007165">
    <property type="term" value="P:signal transduction"/>
    <property type="evidence" value="ECO:0007669"/>
    <property type="project" value="TreeGrafter"/>
</dbReference>
<dbReference type="Pfam" id="PF00069">
    <property type="entry name" value="Pkinase"/>
    <property type="match status" value="1"/>
</dbReference>
<evidence type="ECO:0000256" key="2">
    <source>
        <dbReference type="ARBA" id="ARBA00022741"/>
    </source>
</evidence>
<evidence type="ECO:0000313" key="9">
    <source>
        <dbReference type="Proteomes" id="UP000583929"/>
    </source>
</evidence>
<evidence type="ECO:0000256" key="4">
    <source>
        <dbReference type="ARBA" id="ARBA00022840"/>
    </source>
</evidence>
<dbReference type="PROSITE" id="PS00107">
    <property type="entry name" value="PROTEIN_KINASE_ATP"/>
    <property type="match status" value="1"/>
</dbReference>
<dbReference type="PROSITE" id="PS00108">
    <property type="entry name" value="PROTEIN_KINASE_ST"/>
    <property type="match status" value="1"/>
</dbReference>
<dbReference type="EMBL" id="JAATIQ010000060">
    <property type="protein sequence ID" value="KAF4391256.1"/>
    <property type="molecule type" value="Genomic_DNA"/>
</dbReference>
<keyword evidence="9" id="KW-1185">Reference proteome</keyword>
<proteinExistence type="predicted"/>
<dbReference type="InterPro" id="IPR052751">
    <property type="entry name" value="Plant_MAPKKK"/>
</dbReference>
<comment type="caution">
    <text evidence="8">The sequence shown here is derived from an EMBL/GenBank/DDBJ whole genome shotgun (WGS) entry which is preliminary data.</text>
</comment>
<dbReference type="Proteomes" id="UP000583929">
    <property type="component" value="Unassembled WGS sequence"/>
</dbReference>
<dbReference type="CDD" id="cd06606">
    <property type="entry name" value="STKc_MAPKKK"/>
    <property type="match status" value="1"/>
</dbReference>
<accession>A0A7J6H7J2</accession>
<keyword evidence="2 5" id="KW-0547">Nucleotide-binding</keyword>
<evidence type="ECO:0000313" key="8">
    <source>
        <dbReference type="EMBL" id="KAF4391256.1"/>
    </source>
</evidence>
<protein>
    <recommendedName>
        <fullName evidence="7">Protein kinase domain-containing protein</fullName>
    </recommendedName>
</protein>
<dbReference type="AlphaFoldDB" id="A0A7J6H7J2"/>
<dbReference type="InterPro" id="IPR000719">
    <property type="entry name" value="Prot_kinase_dom"/>
</dbReference>
<feature type="region of interest" description="Disordered" evidence="6">
    <location>
        <begin position="354"/>
        <end position="376"/>
    </location>
</feature>
<organism evidence="8 9">
    <name type="scientific">Cannabis sativa</name>
    <name type="common">Hemp</name>
    <name type="synonym">Marijuana</name>
    <dbReference type="NCBI Taxonomy" id="3483"/>
    <lineage>
        <taxon>Eukaryota</taxon>
        <taxon>Viridiplantae</taxon>
        <taxon>Streptophyta</taxon>
        <taxon>Embryophyta</taxon>
        <taxon>Tracheophyta</taxon>
        <taxon>Spermatophyta</taxon>
        <taxon>Magnoliopsida</taxon>
        <taxon>eudicotyledons</taxon>
        <taxon>Gunneridae</taxon>
        <taxon>Pentapetalae</taxon>
        <taxon>rosids</taxon>
        <taxon>fabids</taxon>
        <taxon>Rosales</taxon>
        <taxon>Cannabaceae</taxon>
        <taxon>Cannabis</taxon>
    </lineage>
</organism>
<dbReference type="GO" id="GO:0004672">
    <property type="term" value="F:protein kinase activity"/>
    <property type="evidence" value="ECO:0007669"/>
    <property type="project" value="InterPro"/>
</dbReference>
<keyword evidence="3" id="KW-0418">Kinase</keyword>
<feature type="binding site" evidence="5">
    <location>
        <position position="32"/>
    </location>
    <ligand>
        <name>ATP</name>
        <dbReference type="ChEBI" id="CHEBI:30616"/>
    </ligand>
</feature>
<evidence type="ECO:0000256" key="5">
    <source>
        <dbReference type="PROSITE-ProRule" id="PRU10141"/>
    </source>
</evidence>
<feature type="compositionally biased region" description="Polar residues" evidence="6">
    <location>
        <begin position="354"/>
        <end position="364"/>
    </location>
</feature>
<evidence type="ECO:0000256" key="1">
    <source>
        <dbReference type="ARBA" id="ARBA00022679"/>
    </source>
</evidence>
<dbReference type="PANTHER" id="PTHR48011">
    <property type="entry name" value="CCR4-NOT TRANSCRIPTIONAL COMPLEX SUBUNIT CAF120-RELATED"/>
    <property type="match status" value="1"/>
</dbReference>
<evidence type="ECO:0000259" key="7">
    <source>
        <dbReference type="PROSITE" id="PS50011"/>
    </source>
</evidence>
<feature type="domain" description="Protein kinase" evidence="7">
    <location>
        <begin position="3"/>
        <end position="260"/>
    </location>
</feature>
<dbReference type="PROSITE" id="PS50011">
    <property type="entry name" value="PROTEIN_KINASE_DOM"/>
    <property type="match status" value="1"/>
</dbReference>
<dbReference type="InterPro" id="IPR011009">
    <property type="entry name" value="Kinase-like_dom_sf"/>
</dbReference>
<dbReference type="SUPFAM" id="SSF56112">
    <property type="entry name" value="Protein kinase-like (PK-like)"/>
    <property type="match status" value="1"/>
</dbReference>
<evidence type="ECO:0000256" key="3">
    <source>
        <dbReference type="ARBA" id="ARBA00022777"/>
    </source>
</evidence>
<keyword evidence="1" id="KW-0808">Transferase</keyword>